<feature type="domain" description="Tr-type G" evidence="1">
    <location>
        <begin position="8"/>
        <end position="167"/>
    </location>
</feature>
<dbReference type="GO" id="GO:0005525">
    <property type="term" value="F:GTP binding"/>
    <property type="evidence" value="ECO:0007669"/>
    <property type="project" value="InterPro"/>
</dbReference>
<dbReference type="AlphaFoldDB" id="A0A382V8R9"/>
<evidence type="ECO:0000313" key="2">
    <source>
        <dbReference type="EMBL" id="SVD42879.1"/>
    </source>
</evidence>
<reference evidence="2" key="1">
    <citation type="submission" date="2018-05" db="EMBL/GenBank/DDBJ databases">
        <authorList>
            <person name="Lanie J.A."/>
            <person name="Ng W.-L."/>
            <person name="Kazmierczak K.M."/>
            <person name="Andrzejewski T.M."/>
            <person name="Davidsen T.M."/>
            <person name="Wayne K.J."/>
            <person name="Tettelin H."/>
            <person name="Glass J.I."/>
            <person name="Rusch D."/>
            <person name="Podicherti R."/>
            <person name="Tsui H.-C.T."/>
            <person name="Winkler M.E."/>
        </authorList>
    </citation>
    <scope>NUCLEOTIDE SEQUENCE</scope>
</reference>
<dbReference type="SUPFAM" id="SSF52540">
    <property type="entry name" value="P-loop containing nucleoside triphosphate hydrolases"/>
    <property type="match status" value="1"/>
</dbReference>
<protein>
    <recommendedName>
        <fullName evidence="1">Tr-type G domain-containing protein</fullName>
    </recommendedName>
</protein>
<name>A0A382V8R9_9ZZZZ</name>
<dbReference type="GO" id="GO:0003924">
    <property type="term" value="F:GTPase activity"/>
    <property type="evidence" value="ECO:0007669"/>
    <property type="project" value="InterPro"/>
</dbReference>
<dbReference type="Gene3D" id="3.40.50.300">
    <property type="entry name" value="P-loop containing nucleotide triphosphate hydrolases"/>
    <property type="match status" value="1"/>
</dbReference>
<dbReference type="PANTHER" id="PTHR43721:SF22">
    <property type="entry name" value="ELONGATION FACTOR TU, MITOCHONDRIAL"/>
    <property type="match status" value="1"/>
</dbReference>
<dbReference type="PANTHER" id="PTHR43721">
    <property type="entry name" value="ELONGATION FACTOR TU-RELATED"/>
    <property type="match status" value="1"/>
</dbReference>
<accession>A0A382V8R9</accession>
<dbReference type="EMBL" id="UINC01150040">
    <property type="protein sequence ID" value="SVD42879.1"/>
    <property type="molecule type" value="Genomic_DNA"/>
</dbReference>
<dbReference type="GO" id="GO:0003746">
    <property type="term" value="F:translation elongation factor activity"/>
    <property type="evidence" value="ECO:0007669"/>
    <property type="project" value="TreeGrafter"/>
</dbReference>
<dbReference type="InterPro" id="IPR027417">
    <property type="entry name" value="P-loop_NTPase"/>
</dbReference>
<sequence length="197" mass="22031">MQDRHQSYPTICMFGGVKHGKTTLATAMLKVVQHIGTTEIKDTQFQQIDPVSYRITEQLSTLFRITKFETSGKHYRLIDSESHADLIKAIIGSSPEIQAAILVVRTTDGVTKEIIEQIQLANQIGIRTVFAFLNKVNMTEDPELIGMCQDETEELLTEYGYTGEKKPLTIIGDIDSALKYKGKDLGAADWQPIVDLI</sequence>
<gene>
    <name evidence="2" type="ORF">METZ01_LOCUS395733</name>
</gene>
<dbReference type="InterPro" id="IPR050055">
    <property type="entry name" value="EF-Tu_GTPase"/>
</dbReference>
<proteinExistence type="predicted"/>
<evidence type="ECO:0000259" key="1">
    <source>
        <dbReference type="Pfam" id="PF00009"/>
    </source>
</evidence>
<feature type="non-terminal residue" evidence="2">
    <location>
        <position position="197"/>
    </location>
</feature>
<dbReference type="InterPro" id="IPR000795">
    <property type="entry name" value="T_Tr_GTP-bd_dom"/>
</dbReference>
<dbReference type="Pfam" id="PF00009">
    <property type="entry name" value="GTP_EFTU"/>
    <property type="match status" value="1"/>
</dbReference>
<organism evidence="2">
    <name type="scientific">marine metagenome</name>
    <dbReference type="NCBI Taxonomy" id="408172"/>
    <lineage>
        <taxon>unclassified sequences</taxon>
        <taxon>metagenomes</taxon>
        <taxon>ecological metagenomes</taxon>
    </lineage>
</organism>